<dbReference type="InterPro" id="IPR000440">
    <property type="entry name" value="NADH_UbQ/plastoQ_OxRdtase_su3"/>
</dbReference>
<dbReference type="EMBL" id="JQ034031">
    <property type="protein sequence ID" value="AFH27188.1"/>
    <property type="molecule type" value="Genomic_DNA"/>
</dbReference>
<keyword evidence="5 9" id="KW-0812">Transmembrane</keyword>
<sequence length="115" mass="12861">MGVVIGILFVFSLLCLIVGCGCSFILGRGVTPVSGWAGSYECGFTSSSSSFNSFGFSYFSLLVFFVIFDLEVSLLLNMPYQGTLFTNFTFYFIFLFILGLGFILEVFWGYVRWGF</sequence>
<name>H9YU36_9CEST</name>
<feature type="transmembrane region" description="Helical" evidence="9">
    <location>
        <begin position="7"/>
        <end position="26"/>
    </location>
</feature>
<gene>
    <name evidence="10" type="primary">nad3</name>
</gene>
<keyword evidence="9" id="KW-0249">Electron transport</keyword>
<evidence type="ECO:0000256" key="9">
    <source>
        <dbReference type="RuleBase" id="RU003640"/>
    </source>
</evidence>
<keyword evidence="9" id="KW-0679">Respiratory chain</keyword>
<reference evidence="10" key="1">
    <citation type="journal article" date="2012" name="Int. J. Parasitol.">
        <title>Substitution saturation and nuclear paralogs of commonly employed phylogenetic markers in the Caryophyllidea, an unusual group of non-segmented tapeworms (Platyhelminthes).</title>
        <authorList>
            <person name="Brabec J."/>
            <person name="Scholz T."/>
            <person name="Kralova-Hromadova I."/>
            <person name="Bazsalovicsova E."/>
            <person name="Olson P.D."/>
        </authorList>
    </citation>
    <scope>NUCLEOTIDE SEQUENCE</scope>
    <source>
        <strain evidence="10">Hpt1_N</strain>
        <strain evidence="11">Hpt2_N</strain>
        <strain evidence="12">Hpt4_N</strain>
        <strain evidence="13">Hpt6_N</strain>
    </source>
</reference>
<dbReference type="EMBL" id="JQ034028">
    <property type="protein sequence ID" value="AFH27185.1"/>
    <property type="molecule type" value="Genomic_DNA"/>
</dbReference>
<evidence type="ECO:0000313" key="11">
    <source>
        <dbReference type="EMBL" id="AFH27186.1"/>
    </source>
</evidence>
<proteinExistence type="inferred from homology"/>
<protein>
    <recommendedName>
        <fullName evidence="3 9">NADH-ubiquinone oxidoreductase chain 3</fullName>
        <ecNumber evidence="9">7.1.1.2</ecNumber>
    </recommendedName>
</protein>
<evidence type="ECO:0000256" key="7">
    <source>
        <dbReference type="ARBA" id="ARBA00023136"/>
    </source>
</evidence>
<evidence type="ECO:0000256" key="1">
    <source>
        <dbReference type="ARBA" id="ARBA00004370"/>
    </source>
</evidence>
<evidence type="ECO:0000256" key="4">
    <source>
        <dbReference type="ARBA" id="ARBA00022448"/>
    </source>
</evidence>
<dbReference type="EMBL" id="JQ034033">
    <property type="protein sequence ID" value="AFH27190.1"/>
    <property type="molecule type" value="Genomic_DNA"/>
</dbReference>
<dbReference type="Pfam" id="PF00507">
    <property type="entry name" value="Oxidored_q4"/>
    <property type="match status" value="1"/>
</dbReference>
<evidence type="ECO:0000256" key="5">
    <source>
        <dbReference type="ARBA" id="ARBA00022692"/>
    </source>
</evidence>
<comment type="function">
    <text evidence="9">Core subunit of the mitochondrial membrane respiratory chain NADH dehydrogenase (Complex I) which catalyzes electron transfer from NADH through the respiratory chain, using ubiquinone as an electron acceptor. Essential for the catalytic activity of complex I.</text>
</comment>
<geneLocation type="mitochondrion" evidence="10"/>
<keyword evidence="6 9" id="KW-1133">Transmembrane helix</keyword>
<dbReference type="EC" id="7.1.1.2" evidence="9"/>
<comment type="similarity">
    <text evidence="2 9">Belongs to the complex I subunit 3 family.</text>
</comment>
<organism evidence="10">
    <name type="scientific">Hunterella nodulosa</name>
    <dbReference type="NCBI Taxonomy" id="108243"/>
    <lineage>
        <taxon>Eukaryota</taxon>
        <taxon>Metazoa</taxon>
        <taxon>Spiralia</taxon>
        <taxon>Lophotrochozoa</taxon>
        <taxon>Platyhelminthes</taxon>
        <taxon>Cestoda</taxon>
        <taxon>Eucestoda</taxon>
        <taxon>Caryophyllidea</taxon>
        <taxon>Caryophyllaeidae</taxon>
        <taxon>Hunterella</taxon>
    </lineage>
</organism>
<accession>H9YU36</accession>
<evidence type="ECO:0000256" key="2">
    <source>
        <dbReference type="ARBA" id="ARBA00008472"/>
    </source>
</evidence>
<keyword evidence="9" id="KW-0830">Ubiquinone</keyword>
<evidence type="ECO:0000256" key="6">
    <source>
        <dbReference type="ARBA" id="ARBA00022989"/>
    </source>
</evidence>
<keyword evidence="9" id="KW-0520">NAD</keyword>
<evidence type="ECO:0000313" key="13">
    <source>
        <dbReference type="EMBL" id="AFH27190.1"/>
    </source>
</evidence>
<evidence type="ECO:0000313" key="12">
    <source>
        <dbReference type="EMBL" id="AFH27188.1"/>
    </source>
</evidence>
<keyword evidence="9" id="KW-1278">Translocase</keyword>
<evidence type="ECO:0000313" key="10">
    <source>
        <dbReference type="EMBL" id="AFH27185.1"/>
    </source>
</evidence>
<dbReference type="EMBL" id="JQ034029">
    <property type="protein sequence ID" value="AFH27186.1"/>
    <property type="molecule type" value="Genomic_DNA"/>
</dbReference>
<keyword evidence="9 10" id="KW-0496">Mitochondrion</keyword>
<feature type="transmembrane region" description="Helical" evidence="9">
    <location>
        <begin position="56"/>
        <end position="76"/>
    </location>
</feature>
<comment type="subcellular location">
    <subcellularLocation>
        <location evidence="1">Membrane</location>
    </subcellularLocation>
    <subcellularLocation>
        <location evidence="9">Mitochondrion membrane</location>
        <topology evidence="9">Multi-pass membrane protein</topology>
    </subcellularLocation>
</comment>
<dbReference type="GO" id="GO:0008137">
    <property type="term" value="F:NADH dehydrogenase (ubiquinone) activity"/>
    <property type="evidence" value="ECO:0007669"/>
    <property type="project" value="UniProtKB-UniRule"/>
</dbReference>
<evidence type="ECO:0000256" key="8">
    <source>
        <dbReference type="ARBA" id="ARBA00049551"/>
    </source>
</evidence>
<dbReference type="GO" id="GO:0031966">
    <property type="term" value="C:mitochondrial membrane"/>
    <property type="evidence" value="ECO:0007669"/>
    <property type="project" value="UniProtKB-SubCell"/>
</dbReference>
<feature type="transmembrane region" description="Helical" evidence="9">
    <location>
        <begin position="88"/>
        <end position="111"/>
    </location>
</feature>
<dbReference type="InterPro" id="IPR038430">
    <property type="entry name" value="NDAH_ubi_oxred_su3_sf"/>
</dbReference>
<dbReference type="AlphaFoldDB" id="H9YU36"/>
<dbReference type="Gene3D" id="1.20.58.1610">
    <property type="entry name" value="NADH:ubiquinone/plastoquinone oxidoreductase, chain 3"/>
    <property type="match status" value="1"/>
</dbReference>
<comment type="catalytic activity">
    <reaction evidence="8 9">
        <text>a ubiquinone + NADH + 5 H(+)(in) = a ubiquinol + NAD(+) + 4 H(+)(out)</text>
        <dbReference type="Rhea" id="RHEA:29091"/>
        <dbReference type="Rhea" id="RHEA-COMP:9565"/>
        <dbReference type="Rhea" id="RHEA-COMP:9566"/>
        <dbReference type="ChEBI" id="CHEBI:15378"/>
        <dbReference type="ChEBI" id="CHEBI:16389"/>
        <dbReference type="ChEBI" id="CHEBI:17976"/>
        <dbReference type="ChEBI" id="CHEBI:57540"/>
        <dbReference type="ChEBI" id="CHEBI:57945"/>
        <dbReference type="EC" id="7.1.1.2"/>
    </reaction>
</comment>
<keyword evidence="4 9" id="KW-0813">Transport</keyword>
<keyword evidence="7 9" id="KW-0472">Membrane</keyword>
<evidence type="ECO:0000256" key="3">
    <source>
        <dbReference type="ARBA" id="ARBA00021007"/>
    </source>
</evidence>